<sequence length="237" mass="25811">MSAEEYISAALHRLIKRKEPELSSDGFFLFAALHMLMLALTFGARFAPGWPLAFLRVLLLSLATDNTVVALGAVSLEAPWYELLTRLRYALHALVLPGLSLYGLALPGPQKPAIWRAVVWPLALGCLLYGAWHEIVELVLQPAGAGQVPRLVSTQPGPPWATVVGNLVFLVLSGACWYRRGWPWAFVGGLVILLVNGALAGSALALPAGALAELQFLLLLLWTESRRPFFTQHALSR</sequence>
<feature type="transmembrane region" description="Helical" evidence="1">
    <location>
        <begin position="160"/>
        <end position="178"/>
    </location>
</feature>
<evidence type="ECO:0000313" key="3">
    <source>
        <dbReference type="Proteomes" id="UP000321039"/>
    </source>
</evidence>
<keyword evidence="1" id="KW-0812">Transmembrane</keyword>
<reference evidence="2 3" key="1">
    <citation type="submission" date="2019-08" db="EMBL/GenBank/DDBJ databases">
        <title>Parahaliea maris sp. nov., isolated from the surface seawater.</title>
        <authorList>
            <person name="Liu Y."/>
        </authorList>
    </citation>
    <scope>NUCLEOTIDE SEQUENCE [LARGE SCALE GENOMIC DNA]</scope>
    <source>
        <strain evidence="2 3">HSLHS9</strain>
    </source>
</reference>
<keyword evidence="1" id="KW-1133">Transmembrane helix</keyword>
<feature type="transmembrane region" description="Helical" evidence="1">
    <location>
        <begin position="113"/>
        <end position="132"/>
    </location>
</feature>
<keyword evidence="1" id="KW-0472">Membrane</keyword>
<evidence type="ECO:0000313" key="2">
    <source>
        <dbReference type="EMBL" id="TXS96405.1"/>
    </source>
</evidence>
<proteinExistence type="predicted"/>
<gene>
    <name evidence="2" type="ORF">FV139_02620</name>
</gene>
<feature type="transmembrane region" description="Helical" evidence="1">
    <location>
        <begin position="54"/>
        <end position="75"/>
    </location>
</feature>
<dbReference type="EMBL" id="VRZA01000001">
    <property type="protein sequence ID" value="TXS96405.1"/>
    <property type="molecule type" value="Genomic_DNA"/>
</dbReference>
<keyword evidence="3" id="KW-1185">Reference proteome</keyword>
<organism evidence="2 3">
    <name type="scientific">Parahaliea maris</name>
    <dbReference type="NCBI Taxonomy" id="2716870"/>
    <lineage>
        <taxon>Bacteria</taxon>
        <taxon>Pseudomonadati</taxon>
        <taxon>Pseudomonadota</taxon>
        <taxon>Gammaproteobacteria</taxon>
        <taxon>Cellvibrionales</taxon>
        <taxon>Halieaceae</taxon>
        <taxon>Parahaliea</taxon>
    </lineage>
</organism>
<dbReference type="RefSeq" id="WP_148066677.1">
    <property type="nucleotide sequence ID" value="NZ_VRZA01000001.1"/>
</dbReference>
<dbReference type="Proteomes" id="UP000321039">
    <property type="component" value="Unassembled WGS sequence"/>
</dbReference>
<accession>A0A5C9A648</accession>
<feature type="transmembrane region" description="Helical" evidence="1">
    <location>
        <begin position="87"/>
        <end position="106"/>
    </location>
</feature>
<feature type="transmembrane region" description="Helical" evidence="1">
    <location>
        <begin position="27"/>
        <end position="47"/>
    </location>
</feature>
<evidence type="ECO:0000256" key="1">
    <source>
        <dbReference type="SAM" id="Phobius"/>
    </source>
</evidence>
<dbReference type="AlphaFoldDB" id="A0A5C9A648"/>
<comment type="caution">
    <text evidence="2">The sequence shown here is derived from an EMBL/GenBank/DDBJ whole genome shotgun (WGS) entry which is preliminary data.</text>
</comment>
<feature type="transmembrane region" description="Helical" evidence="1">
    <location>
        <begin position="185"/>
        <end position="212"/>
    </location>
</feature>
<name>A0A5C9A648_9GAMM</name>
<protein>
    <submittedName>
        <fullName evidence="2">Uncharacterized protein</fullName>
    </submittedName>
</protein>